<dbReference type="Proteomes" id="UP000012073">
    <property type="component" value="Unassembled WGS sequence"/>
</dbReference>
<dbReference type="AlphaFoldDB" id="R7Q7E4"/>
<keyword evidence="3 4" id="KW-0687">Ribonucleoprotein</keyword>
<evidence type="ECO:0000256" key="1">
    <source>
        <dbReference type="ARBA" id="ARBA00010247"/>
    </source>
</evidence>
<keyword evidence="7" id="KW-1185">Reference proteome</keyword>
<evidence type="ECO:0000256" key="4">
    <source>
        <dbReference type="RuleBase" id="RU364026"/>
    </source>
</evidence>
<dbReference type="Pfam" id="PF01779">
    <property type="entry name" value="Ribosomal_L29e"/>
    <property type="match status" value="1"/>
</dbReference>
<name>R7Q7E4_CHOCR</name>
<proteinExistence type="inferred from homology"/>
<evidence type="ECO:0000256" key="5">
    <source>
        <dbReference type="SAM" id="MobiDB-lite"/>
    </source>
</evidence>
<evidence type="ECO:0000256" key="2">
    <source>
        <dbReference type="ARBA" id="ARBA00022980"/>
    </source>
</evidence>
<evidence type="ECO:0000313" key="6">
    <source>
        <dbReference type="EMBL" id="CDF33753.1"/>
    </source>
</evidence>
<sequence length="120" mass="13569">MILLAQSPPLAFTKTEPTVRLNRPLTHSFIEKALPTNFTQTSSLTQSQGFGKNRATAMAKSKNHTAHNQSYKNHRNGIKRPKKQQFASRKGMDLKFLKNQKHALRGTIQARLKANREAES</sequence>
<dbReference type="GO" id="GO:0022625">
    <property type="term" value="C:cytosolic large ribosomal subunit"/>
    <property type="evidence" value="ECO:0007669"/>
    <property type="project" value="TreeGrafter"/>
</dbReference>
<feature type="compositionally biased region" description="Basic residues" evidence="5">
    <location>
        <begin position="72"/>
        <end position="83"/>
    </location>
</feature>
<dbReference type="Gene3D" id="6.10.140.1730">
    <property type="match status" value="1"/>
</dbReference>
<organism evidence="6 7">
    <name type="scientific">Chondrus crispus</name>
    <name type="common">Carrageen Irish moss</name>
    <name type="synonym">Polymorpha crispa</name>
    <dbReference type="NCBI Taxonomy" id="2769"/>
    <lineage>
        <taxon>Eukaryota</taxon>
        <taxon>Rhodophyta</taxon>
        <taxon>Florideophyceae</taxon>
        <taxon>Rhodymeniophycidae</taxon>
        <taxon>Gigartinales</taxon>
        <taxon>Gigartinaceae</taxon>
        <taxon>Chondrus</taxon>
    </lineage>
</organism>
<dbReference type="GeneID" id="17321289"/>
<dbReference type="PANTHER" id="PTHR12884">
    <property type="entry name" value="60S RIBOSOMAL PROTEIN L29"/>
    <property type="match status" value="1"/>
</dbReference>
<feature type="region of interest" description="Disordered" evidence="5">
    <location>
        <begin position="40"/>
        <end position="89"/>
    </location>
</feature>
<dbReference type="STRING" id="2769.R7Q7E4"/>
<dbReference type="Gramene" id="CDF33753">
    <property type="protein sequence ID" value="CDF33753"/>
    <property type="gene ID" value="CHC_T00002555001"/>
</dbReference>
<evidence type="ECO:0000256" key="3">
    <source>
        <dbReference type="ARBA" id="ARBA00023274"/>
    </source>
</evidence>
<protein>
    <recommendedName>
        <fullName evidence="4">60S ribosomal protein L29</fullName>
    </recommendedName>
</protein>
<dbReference type="OrthoDB" id="3334at2759"/>
<feature type="compositionally biased region" description="Polar residues" evidence="5">
    <location>
        <begin position="40"/>
        <end position="50"/>
    </location>
</feature>
<dbReference type="KEGG" id="ccp:CHC_T00002555001"/>
<dbReference type="EMBL" id="HG001657">
    <property type="protein sequence ID" value="CDF33753.1"/>
    <property type="molecule type" value="Genomic_DNA"/>
</dbReference>
<accession>R7Q7E4</accession>
<comment type="similarity">
    <text evidence="1 4">Belongs to the eukaryotic ribosomal protein eL29 family.</text>
</comment>
<evidence type="ECO:0000313" key="7">
    <source>
        <dbReference type="Proteomes" id="UP000012073"/>
    </source>
</evidence>
<dbReference type="PANTHER" id="PTHR12884:SF0">
    <property type="entry name" value="60S RIBOSOMAL PROTEIN L29"/>
    <property type="match status" value="1"/>
</dbReference>
<keyword evidence="2 4" id="KW-0689">Ribosomal protein</keyword>
<dbReference type="InterPro" id="IPR002673">
    <property type="entry name" value="Ribosomal_eL29"/>
</dbReference>
<dbReference type="GO" id="GO:0003735">
    <property type="term" value="F:structural constituent of ribosome"/>
    <property type="evidence" value="ECO:0007669"/>
    <property type="project" value="UniProtKB-UniRule"/>
</dbReference>
<dbReference type="GO" id="GO:0002181">
    <property type="term" value="P:cytoplasmic translation"/>
    <property type="evidence" value="ECO:0007669"/>
    <property type="project" value="TreeGrafter"/>
</dbReference>
<dbReference type="RefSeq" id="XP_005713572.1">
    <property type="nucleotide sequence ID" value="XM_005713515.1"/>
</dbReference>
<gene>
    <name evidence="6" type="ORF">CHC_T00002555001</name>
</gene>
<reference evidence="7" key="1">
    <citation type="journal article" date="2013" name="Proc. Natl. Acad. Sci. U.S.A.">
        <title>Genome structure and metabolic features in the red seaweed Chondrus crispus shed light on evolution of the Archaeplastida.</title>
        <authorList>
            <person name="Collen J."/>
            <person name="Porcel B."/>
            <person name="Carre W."/>
            <person name="Ball S.G."/>
            <person name="Chaparro C."/>
            <person name="Tonon T."/>
            <person name="Barbeyron T."/>
            <person name="Michel G."/>
            <person name="Noel B."/>
            <person name="Valentin K."/>
            <person name="Elias M."/>
            <person name="Artiguenave F."/>
            <person name="Arun A."/>
            <person name="Aury J.M."/>
            <person name="Barbosa-Neto J.F."/>
            <person name="Bothwell J.H."/>
            <person name="Bouget F.Y."/>
            <person name="Brillet L."/>
            <person name="Cabello-Hurtado F."/>
            <person name="Capella-Gutierrez S."/>
            <person name="Charrier B."/>
            <person name="Cladiere L."/>
            <person name="Cock J.M."/>
            <person name="Coelho S.M."/>
            <person name="Colleoni C."/>
            <person name="Czjzek M."/>
            <person name="Da Silva C."/>
            <person name="Delage L."/>
            <person name="Denoeud F."/>
            <person name="Deschamps P."/>
            <person name="Dittami S.M."/>
            <person name="Gabaldon T."/>
            <person name="Gachon C.M."/>
            <person name="Groisillier A."/>
            <person name="Herve C."/>
            <person name="Jabbari K."/>
            <person name="Katinka M."/>
            <person name="Kloareg B."/>
            <person name="Kowalczyk N."/>
            <person name="Labadie K."/>
            <person name="Leblanc C."/>
            <person name="Lopez P.J."/>
            <person name="McLachlan D.H."/>
            <person name="Meslet-Cladiere L."/>
            <person name="Moustafa A."/>
            <person name="Nehr Z."/>
            <person name="Nyvall Collen P."/>
            <person name="Panaud O."/>
            <person name="Partensky F."/>
            <person name="Poulain J."/>
            <person name="Rensing S.A."/>
            <person name="Rousvoal S."/>
            <person name="Samson G."/>
            <person name="Symeonidi A."/>
            <person name="Weissenbach J."/>
            <person name="Zambounis A."/>
            <person name="Wincker P."/>
            <person name="Boyen C."/>
        </authorList>
    </citation>
    <scope>NUCLEOTIDE SEQUENCE [LARGE SCALE GENOMIC DNA]</scope>
    <source>
        <strain evidence="7">cv. Stackhouse</strain>
    </source>
</reference>